<dbReference type="Pfam" id="PF12796">
    <property type="entry name" value="Ank_2"/>
    <property type="match status" value="1"/>
</dbReference>
<name>A0AAU9NIT4_9ASTR</name>
<gene>
    <name evidence="4" type="ORF">LVIROSA_LOCUS24055</name>
</gene>
<evidence type="ECO:0000313" key="4">
    <source>
        <dbReference type="EMBL" id="CAH1437756.1"/>
    </source>
</evidence>
<sequence>MFAERDYENVGRVEQEEKENRWRPQVNVLDCAEKDYTVITMRCRDRPKLLFDIICTLTDMQYVVFHGVVRTGKMEAYQTLHFACGYGEVKCAQILVEAGAKVDALDKNNSTALHYAAGYGRKECVSLLLDNGAAVANTAISVLSFSPDGEGLIAFSEHGLMIRWWSLGSINFWWAWSSCCWHGVPWLCYSAQWNGNSEMTWLPVLAGAAGSLGAAGALGATYCSTYITMDGAYHVRPSGQTSALPPTRF</sequence>
<dbReference type="PROSITE" id="PS50088">
    <property type="entry name" value="ANK_REPEAT"/>
    <property type="match status" value="2"/>
</dbReference>
<dbReference type="EMBL" id="CAKMRJ010004445">
    <property type="protein sequence ID" value="CAH1437756.1"/>
    <property type="molecule type" value="Genomic_DNA"/>
</dbReference>
<dbReference type="SUPFAM" id="SSF48403">
    <property type="entry name" value="Ankyrin repeat"/>
    <property type="match status" value="1"/>
</dbReference>
<dbReference type="InterPro" id="IPR002110">
    <property type="entry name" value="Ankyrin_rpt"/>
</dbReference>
<organism evidence="4 5">
    <name type="scientific">Lactuca virosa</name>
    <dbReference type="NCBI Taxonomy" id="75947"/>
    <lineage>
        <taxon>Eukaryota</taxon>
        <taxon>Viridiplantae</taxon>
        <taxon>Streptophyta</taxon>
        <taxon>Embryophyta</taxon>
        <taxon>Tracheophyta</taxon>
        <taxon>Spermatophyta</taxon>
        <taxon>Magnoliopsida</taxon>
        <taxon>eudicotyledons</taxon>
        <taxon>Gunneridae</taxon>
        <taxon>Pentapetalae</taxon>
        <taxon>asterids</taxon>
        <taxon>campanulids</taxon>
        <taxon>Asterales</taxon>
        <taxon>Asteraceae</taxon>
        <taxon>Cichorioideae</taxon>
        <taxon>Cichorieae</taxon>
        <taxon>Lactucinae</taxon>
        <taxon>Lactuca</taxon>
    </lineage>
</organism>
<evidence type="ECO:0000256" key="2">
    <source>
        <dbReference type="PROSITE-ProRule" id="PRU00023"/>
    </source>
</evidence>
<dbReference type="PANTHER" id="PTHR31096">
    <property type="entry name" value="ACT DOMAIN-CONTAINING PROTEIN ACR4-RELATED"/>
    <property type="match status" value="1"/>
</dbReference>
<comment type="function">
    <text evidence="3">Binds amino acids.</text>
</comment>
<keyword evidence="2" id="KW-0040">ANK repeat</keyword>
<comment type="caution">
    <text evidence="4">The sequence shown here is derived from an EMBL/GenBank/DDBJ whole genome shotgun (WGS) entry which is preliminary data.</text>
</comment>
<feature type="repeat" description="ANK" evidence="2">
    <location>
        <begin position="108"/>
        <end position="135"/>
    </location>
</feature>
<reference evidence="4 5" key="1">
    <citation type="submission" date="2022-01" db="EMBL/GenBank/DDBJ databases">
        <authorList>
            <person name="Xiong W."/>
            <person name="Schranz E."/>
        </authorList>
    </citation>
    <scope>NUCLEOTIDE SEQUENCE [LARGE SCALE GENOMIC DNA]</scope>
</reference>
<dbReference type="Proteomes" id="UP001157418">
    <property type="component" value="Unassembled WGS sequence"/>
</dbReference>
<dbReference type="PROSITE" id="PS50297">
    <property type="entry name" value="ANK_REP_REGION"/>
    <property type="match status" value="2"/>
</dbReference>
<evidence type="ECO:0000256" key="1">
    <source>
        <dbReference type="ARBA" id="ARBA00022737"/>
    </source>
</evidence>
<dbReference type="SMART" id="SM00248">
    <property type="entry name" value="ANK"/>
    <property type="match status" value="2"/>
</dbReference>
<proteinExistence type="predicted"/>
<keyword evidence="1 3" id="KW-0677">Repeat</keyword>
<dbReference type="InterPro" id="IPR036770">
    <property type="entry name" value="Ankyrin_rpt-contain_sf"/>
</dbReference>
<evidence type="ECO:0000313" key="5">
    <source>
        <dbReference type="Proteomes" id="UP001157418"/>
    </source>
</evidence>
<accession>A0AAU9NIT4</accession>
<dbReference type="InterPro" id="IPR040217">
    <property type="entry name" value="ACR1-12"/>
</dbReference>
<feature type="repeat" description="ANK" evidence="2">
    <location>
        <begin position="75"/>
        <end position="107"/>
    </location>
</feature>
<evidence type="ECO:0000256" key="3">
    <source>
        <dbReference type="RuleBase" id="RU369043"/>
    </source>
</evidence>
<protein>
    <recommendedName>
        <fullName evidence="3">ACT domain-containing protein ACR</fullName>
    </recommendedName>
    <alternativeName>
        <fullName evidence="3">Protein ACT DOMAIN REPEATS</fullName>
    </alternativeName>
</protein>
<keyword evidence="5" id="KW-1185">Reference proteome</keyword>
<dbReference type="GO" id="GO:0016597">
    <property type="term" value="F:amino acid binding"/>
    <property type="evidence" value="ECO:0007669"/>
    <property type="project" value="UniProtKB-UniRule"/>
</dbReference>
<dbReference type="AlphaFoldDB" id="A0AAU9NIT4"/>
<dbReference type="PANTHER" id="PTHR31096:SF55">
    <property type="entry name" value="ACT DOMAIN-CONTAINING PROTEIN ACR6"/>
    <property type="match status" value="1"/>
</dbReference>
<dbReference type="Gene3D" id="1.25.40.20">
    <property type="entry name" value="Ankyrin repeat-containing domain"/>
    <property type="match status" value="1"/>
</dbReference>